<dbReference type="SUPFAM" id="SSF52279">
    <property type="entry name" value="Beta-D-glucan exohydrolase, C-terminal domain"/>
    <property type="match status" value="1"/>
</dbReference>
<gene>
    <name evidence="12" type="ORF">DL764_008554</name>
</gene>
<keyword evidence="5" id="KW-0378">Hydrolase</keyword>
<dbReference type="GO" id="GO:0008422">
    <property type="term" value="F:beta-glucosidase activity"/>
    <property type="evidence" value="ECO:0007669"/>
    <property type="project" value="UniProtKB-EC"/>
</dbReference>
<dbReference type="InterPro" id="IPR036962">
    <property type="entry name" value="Glyco_hydro_3_N_sf"/>
</dbReference>
<comment type="similarity">
    <text evidence="3">Belongs to the glycosyl hydrolase 3 family.</text>
</comment>
<dbReference type="Pfam" id="PF14310">
    <property type="entry name" value="Fn3-like"/>
    <property type="match status" value="1"/>
</dbReference>
<proteinExistence type="inferred from homology"/>
<dbReference type="InterPro" id="IPR001764">
    <property type="entry name" value="Glyco_hydro_3_N"/>
</dbReference>
<comment type="catalytic activity">
    <reaction evidence="1">
        <text>Hydrolysis of terminal, non-reducing beta-D-glucosyl residues with release of beta-D-glucose.</text>
        <dbReference type="EC" id="3.2.1.21"/>
    </reaction>
</comment>
<dbReference type="STRING" id="155417.A0A4V1X982"/>
<dbReference type="InterPro" id="IPR013783">
    <property type="entry name" value="Ig-like_fold"/>
</dbReference>
<evidence type="ECO:0000256" key="6">
    <source>
        <dbReference type="ARBA" id="ARBA00023180"/>
    </source>
</evidence>
<dbReference type="Pfam" id="PF00933">
    <property type="entry name" value="Glyco_hydro_3"/>
    <property type="match status" value="1"/>
</dbReference>
<keyword evidence="7" id="KW-0119">Carbohydrate metabolism</keyword>
<dbReference type="InterPro" id="IPR050288">
    <property type="entry name" value="Cellulose_deg_GH3"/>
</dbReference>
<accession>A0A4V1X982</accession>
<feature type="chain" id="PRO_5020649411" description="beta-glucosidase" evidence="10">
    <location>
        <begin position="21"/>
        <end position="775"/>
    </location>
</feature>
<dbReference type="EMBL" id="QJNU01000689">
    <property type="protein sequence ID" value="RYO89565.1"/>
    <property type="molecule type" value="Genomic_DNA"/>
</dbReference>
<evidence type="ECO:0000256" key="2">
    <source>
        <dbReference type="ARBA" id="ARBA00004987"/>
    </source>
</evidence>
<evidence type="ECO:0000256" key="10">
    <source>
        <dbReference type="SAM" id="SignalP"/>
    </source>
</evidence>
<evidence type="ECO:0000259" key="11">
    <source>
        <dbReference type="SMART" id="SM01217"/>
    </source>
</evidence>
<evidence type="ECO:0000256" key="5">
    <source>
        <dbReference type="ARBA" id="ARBA00022801"/>
    </source>
</evidence>
<evidence type="ECO:0000256" key="4">
    <source>
        <dbReference type="ARBA" id="ARBA00012744"/>
    </source>
</evidence>
<dbReference type="Gene3D" id="3.40.50.1700">
    <property type="entry name" value="Glycoside hydrolase family 3 C-terminal domain"/>
    <property type="match status" value="1"/>
</dbReference>
<dbReference type="AlphaFoldDB" id="A0A4V1X982"/>
<dbReference type="OrthoDB" id="2123594at2759"/>
<evidence type="ECO:0000313" key="13">
    <source>
        <dbReference type="Proteomes" id="UP000293360"/>
    </source>
</evidence>
<dbReference type="PRINTS" id="PR00133">
    <property type="entry name" value="GLHYDRLASE3"/>
</dbReference>
<dbReference type="SMART" id="SM01217">
    <property type="entry name" value="Fn3_like"/>
    <property type="match status" value="1"/>
</dbReference>
<evidence type="ECO:0000256" key="3">
    <source>
        <dbReference type="ARBA" id="ARBA00005336"/>
    </source>
</evidence>
<dbReference type="SUPFAM" id="SSF51445">
    <property type="entry name" value="(Trans)glycosidases"/>
    <property type="match status" value="1"/>
</dbReference>
<keyword evidence="8" id="KW-0326">Glycosidase</keyword>
<comment type="pathway">
    <text evidence="2">Glycan metabolism; cellulose degradation.</text>
</comment>
<dbReference type="Proteomes" id="UP000293360">
    <property type="component" value="Unassembled WGS sequence"/>
</dbReference>
<organism evidence="12 13">
    <name type="scientific">Monosporascus ibericus</name>
    <dbReference type="NCBI Taxonomy" id="155417"/>
    <lineage>
        <taxon>Eukaryota</taxon>
        <taxon>Fungi</taxon>
        <taxon>Dikarya</taxon>
        <taxon>Ascomycota</taxon>
        <taxon>Pezizomycotina</taxon>
        <taxon>Sordariomycetes</taxon>
        <taxon>Xylariomycetidae</taxon>
        <taxon>Xylariales</taxon>
        <taxon>Xylariales incertae sedis</taxon>
        <taxon>Monosporascus</taxon>
    </lineage>
</organism>
<keyword evidence="6" id="KW-0325">Glycoprotein</keyword>
<keyword evidence="10" id="KW-0732">Signal</keyword>
<name>A0A4V1X982_9PEZI</name>
<comment type="caution">
    <text evidence="12">The sequence shown here is derived from an EMBL/GenBank/DDBJ whole genome shotgun (WGS) entry which is preliminary data.</text>
</comment>
<protein>
    <recommendedName>
        <fullName evidence="4">beta-glucosidase</fullName>
        <ecNumber evidence="4">3.2.1.21</ecNumber>
    </recommendedName>
</protein>
<dbReference type="InterPro" id="IPR036881">
    <property type="entry name" value="Glyco_hydro_3_C_sf"/>
</dbReference>
<keyword evidence="13" id="KW-1185">Reference proteome</keyword>
<dbReference type="EC" id="3.2.1.21" evidence="4"/>
<feature type="signal peptide" evidence="10">
    <location>
        <begin position="1"/>
        <end position="20"/>
    </location>
</feature>
<evidence type="ECO:0000256" key="7">
    <source>
        <dbReference type="ARBA" id="ARBA00023277"/>
    </source>
</evidence>
<evidence type="ECO:0000256" key="9">
    <source>
        <dbReference type="ARBA" id="ARBA00023326"/>
    </source>
</evidence>
<keyword evidence="9" id="KW-0624">Polysaccharide degradation</keyword>
<dbReference type="Gene3D" id="3.20.20.300">
    <property type="entry name" value="Glycoside hydrolase, family 3, N-terminal domain"/>
    <property type="match status" value="1"/>
</dbReference>
<dbReference type="Gene3D" id="2.60.40.10">
    <property type="entry name" value="Immunoglobulins"/>
    <property type="match status" value="1"/>
</dbReference>
<feature type="domain" description="Fibronectin type III-like" evidence="11">
    <location>
        <begin position="693"/>
        <end position="761"/>
    </location>
</feature>
<dbReference type="PANTHER" id="PTHR42715:SF10">
    <property type="entry name" value="BETA-GLUCOSIDASE"/>
    <property type="match status" value="1"/>
</dbReference>
<dbReference type="GO" id="GO:0000272">
    <property type="term" value="P:polysaccharide catabolic process"/>
    <property type="evidence" value="ECO:0007669"/>
    <property type="project" value="UniProtKB-KW"/>
</dbReference>
<dbReference type="Pfam" id="PF01915">
    <property type="entry name" value="Glyco_hydro_3_C"/>
    <property type="match status" value="1"/>
</dbReference>
<evidence type="ECO:0000256" key="1">
    <source>
        <dbReference type="ARBA" id="ARBA00000448"/>
    </source>
</evidence>
<dbReference type="InterPro" id="IPR026891">
    <property type="entry name" value="Fn3-like"/>
</dbReference>
<dbReference type="InterPro" id="IPR002772">
    <property type="entry name" value="Glyco_hydro_3_C"/>
</dbReference>
<evidence type="ECO:0000256" key="8">
    <source>
        <dbReference type="ARBA" id="ARBA00023295"/>
    </source>
</evidence>
<evidence type="ECO:0000313" key="12">
    <source>
        <dbReference type="EMBL" id="RYO89565.1"/>
    </source>
</evidence>
<sequence length="775" mass="84365">MLGHIILSATLALMPGAAAGATLQARRGQLPYLDPSLSPSERAADLLGRMTWEERVGQLGGIRRTMSRVNGQPSFNRTGFEEIRETQNGNIGLGPQFNYAEDVLPVVNQLRDEQINNTRLGIPYITIADSVNGIWVSGGTLFPGTITMSCSWNLDLFGRVIAAIRDENLALGITWVLSPEVDIARDPRNGRNNEMYGEDVYLTSEYGIRYIKTMQEKDEHGFVKIATTIKHFVYGQGSGGVNRASMAGGINHIMNDLGIPYVKAIKEADPLSLMVSYSSIDGIPMSFNKYMVQDVLRGIMGFKGLVMSDANSVEYLYTESKVASSREDAAIKALRTGLNHELSPAGAGFFTTLIDAIDDGEIAGLINESVRAILEIKFATGVFDKPLPSVEGMKKTLRNERHLEINRNMTRESIVLLQNDGLLPLDRSTTGKVAVIGVYADMINAGMYAACNATDPAYGDSLRRSLEKALGEENVLYEPGVTSYLPNNDTSGIEPAVAAAKEAGLAVVVLGSGWGTFDPATFNNERTDGEGYAHADLGFPGLQQELLDAVLDAGLPTVLVMNGGQVFVLNESTRRSGAIIHAFLSGEFTGDALVEILFGDVNPSGKLTMSMPEANGQFPVAYDYLASDDAGGFGPANLYDWHWPRGSRYVPMRFGFGLSYTTFQIAPPTVDVGPKNVSVTVAVQNTGNMDGKEVVQLYYRPDYSIIEFPVMRLIRFQKVEASAGESKEVTLTVPYEELGYYVNGKWHSQGGNYTFWVGNSSRDEDLQRLNVTLAS</sequence>
<dbReference type="InterPro" id="IPR017853">
    <property type="entry name" value="GH"/>
</dbReference>
<reference evidence="12 13" key="1">
    <citation type="submission" date="2018-06" db="EMBL/GenBank/DDBJ databases">
        <title>Complete Genomes of Monosporascus.</title>
        <authorList>
            <person name="Robinson A.J."/>
            <person name="Natvig D.O."/>
        </authorList>
    </citation>
    <scope>NUCLEOTIDE SEQUENCE [LARGE SCALE GENOMIC DNA]</scope>
    <source>
        <strain evidence="12 13">CBS 110550</strain>
    </source>
</reference>
<dbReference type="PANTHER" id="PTHR42715">
    <property type="entry name" value="BETA-GLUCOSIDASE"/>
    <property type="match status" value="1"/>
</dbReference>